<sequence>MQPCPVCKDSEQPVRFKIGVLVWRDGSRLRVCSTRCASKARARAKTLKRLNPERETSSVRRHVAWQYRNAKKMPALT</sequence>
<evidence type="ECO:0000313" key="1">
    <source>
        <dbReference type="EMBL" id="KKN60710.1"/>
    </source>
</evidence>
<dbReference type="AlphaFoldDB" id="A0A0F9RW92"/>
<protein>
    <submittedName>
        <fullName evidence="1">Uncharacterized protein</fullName>
    </submittedName>
</protein>
<gene>
    <name evidence="1" type="ORF">LCGC14_0529090</name>
</gene>
<dbReference type="EMBL" id="LAZR01000685">
    <property type="protein sequence ID" value="KKN60710.1"/>
    <property type="molecule type" value="Genomic_DNA"/>
</dbReference>
<accession>A0A0F9RW92</accession>
<proteinExistence type="predicted"/>
<reference evidence="1" key="1">
    <citation type="journal article" date="2015" name="Nature">
        <title>Complex archaea that bridge the gap between prokaryotes and eukaryotes.</title>
        <authorList>
            <person name="Spang A."/>
            <person name="Saw J.H."/>
            <person name="Jorgensen S.L."/>
            <person name="Zaremba-Niedzwiedzka K."/>
            <person name="Martijn J."/>
            <person name="Lind A.E."/>
            <person name="van Eijk R."/>
            <person name="Schleper C."/>
            <person name="Guy L."/>
            <person name="Ettema T.J."/>
        </authorList>
    </citation>
    <scope>NUCLEOTIDE SEQUENCE</scope>
</reference>
<comment type="caution">
    <text evidence="1">The sequence shown here is derived from an EMBL/GenBank/DDBJ whole genome shotgun (WGS) entry which is preliminary data.</text>
</comment>
<name>A0A0F9RW92_9ZZZZ</name>
<organism evidence="1">
    <name type="scientific">marine sediment metagenome</name>
    <dbReference type="NCBI Taxonomy" id="412755"/>
    <lineage>
        <taxon>unclassified sequences</taxon>
        <taxon>metagenomes</taxon>
        <taxon>ecological metagenomes</taxon>
    </lineage>
</organism>